<dbReference type="PANTHER" id="PTHR30023">
    <property type="entry name" value="D-ALANYL-D-ALANINE CARBOXYPEPTIDASE"/>
    <property type="match status" value="1"/>
</dbReference>
<keyword evidence="3" id="KW-0121">Carboxypeptidase</keyword>
<dbReference type="GO" id="GO:0009002">
    <property type="term" value="F:serine-type D-Ala-D-Ala carboxypeptidase activity"/>
    <property type="evidence" value="ECO:0007669"/>
    <property type="project" value="UniProtKB-EC"/>
</dbReference>
<dbReference type="PRINTS" id="PR00922">
    <property type="entry name" value="DADACBPTASE3"/>
</dbReference>
<evidence type="ECO:0000256" key="2">
    <source>
        <dbReference type="ARBA" id="ARBA00022801"/>
    </source>
</evidence>
<proteinExistence type="inferred from homology"/>
<dbReference type="Gene3D" id="3.50.80.20">
    <property type="entry name" value="D-Ala-D-Ala carboxypeptidase C, peptidase S13"/>
    <property type="match status" value="1"/>
</dbReference>
<dbReference type="InterPro" id="IPR000667">
    <property type="entry name" value="Peptidase_S13"/>
</dbReference>
<dbReference type="SUPFAM" id="SSF56601">
    <property type="entry name" value="beta-lactamase/transpeptidase-like"/>
    <property type="match status" value="1"/>
</dbReference>
<keyword evidence="4" id="KW-1185">Reference proteome</keyword>
<comment type="similarity">
    <text evidence="1">Belongs to the peptidase S13 family.</text>
</comment>
<keyword evidence="2 3" id="KW-0378">Hydrolase</keyword>
<dbReference type="NCBIfam" id="TIGR00666">
    <property type="entry name" value="PBP4"/>
    <property type="match status" value="1"/>
</dbReference>
<dbReference type="EMBL" id="JBEPME010000002">
    <property type="protein sequence ID" value="MET3656847.1"/>
    <property type="molecule type" value="Genomic_DNA"/>
</dbReference>
<protein>
    <submittedName>
        <fullName evidence="3">D-alanyl-D-alanine carboxypeptidase/D-alanyl-D-alanine-endopeptidase (Penicillin-binding protein 4)</fullName>
        <ecNumber evidence="3">3.4.16.4</ecNumber>
        <ecNumber evidence="3">3.4.21.-</ecNumber>
    </submittedName>
</protein>
<evidence type="ECO:0000313" key="4">
    <source>
        <dbReference type="Proteomes" id="UP001549104"/>
    </source>
</evidence>
<reference evidence="3 4" key="1">
    <citation type="submission" date="2024-06" db="EMBL/GenBank/DDBJ databases">
        <title>Sorghum-associated microbial communities from plants grown in Nebraska, USA.</title>
        <authorList>
            <person name="Schachtman D."/>
        </authorList>
    </citation>
    <scope>NUCLEOTIDE SEQUENCE [LARGE SCALE GENOMIC DNA]</scope>
    <source>
        <strain evidence="3 4">1288</strain>
    </source>
</reference>
<sequence>MIQKRIALSLLSVLLFVGMLFTTVPEHSTVSAAVSYEGLENTINTIMADSRMRAASSSVTVRKASTGEIIYQKQGDKGITPASTLKILTAAAALETLGENYRFTTDVLTNGKVTNGILDGNLYLRGTGDPTLLKKDFDDFASKLAILGVKRISGNLVGDDTWFDTIRLSPGIDKNDESYYYAAQISALTVSPNTDYDAGTVIVDAKPAARGKVAKVMLTPETGVVRVVNRSKTVPKGTKNTLKIERQYGTNNIMITGNVPIGSAGRKEWITVSNPTAYALDIFKKSLLAKGINFDPSSKVLRGKTLEESKILVTKNSMPLKSLMRPFMKLSNNSHAEVLAKAMGKMKYGDGSWNAGLRVMRDYAESVGLDVNEWLFEDASGMSHANKVTSAQLTELLYQVRTAPWYGSFAQGLPVAGAPDRFIGGTLRNRMKTGTARGNVIAKTGSLTNVSALAGYAQTKDGETLIFSVLTQDHKSSTIPILDRIATAITNSTIK</sequence>
<dbReference type="Gene3D" id="3.40.710.10">
    <property type="entry name" value="DD-peptidase/beta-lactamase superfamily"/>
    <property type="match status" value="2"/>
</dbReference>
<keyword evidence="3" id="KW-0645">Protease</keyword>
<dbReference type="EC" id="3.4.21.-" evidence="3"/>
<name>A0ABV2K6Y0_SPOPS</name>
<evidence type="ECO:0000313" key="3">
    <source>
        <dbReference type="EMBL" id="MET3656847.1"/>
    </source>
</evidence>
<dbReference type="Proteomes" id="UP001549104">
    <property type="component" value="Unassembled WGS sequence"/>
</dbReference>
<dbReference type="RefSeq" id="WP_354312971.1">
    <property type="nucleotide sequence ID" value="NZ_JBEPME010000002.1"/>
</dbReference>
<dbReference type="InterPro" id="IPR012338">
    <property type="entry name" value="Beta-lactam/transpept-like"/>
</dbReference>
<gene>
    <name evidence="3" type="ORF">ABIC55_001934</name>
</gene>
<comment type="caution">
    <text evidence="3">The sequence shown here is derived from an EMBL/GenBank/DDBJ whole genome shotgun (WGS) entry which is preliminary data.</text>
</comment>
<dbReference type="Pfam" id="PF02113">
    <property type="entry name" value="Peptidase_S13"/>
    <property type="match status" value="1"/>
</dbReference>
<dbReference type="EC" id="3.4.16.4" evidence="3"/>
<organism evidence="3 4">
    <name type="scientific">Sporosarcina psychrophila</name>
    <name type="common">Bacillus psychrophilus</name>
    <dbReference type="NCBI Taxonomy" id="1476"/>
    <lineage>
        <taxon>Bacteria</taxon>
        <taxon>Bacillati</taxon>
        <taxon>Bacillota</taxon>
        <taxon>Bacilli</taxon>
        <taxon>Bacillales</taxon>
        <taxon>Caryophanaceae</taxon>
        <taxon>Sporosarcina</taxon>
    </lineage>
</organism>
<accession>A0ABV2K6Y0</accession>
<dbReference type="PANTHER" id="PTHR30023:SF0">
    <property type="entry name" value="PENICILLIN-SENSITIVE CARBOXYPEPTIDASE A"/>
    <property type="match status" value="1"/>
</dbReference>
<evidence type="ECO:0000256" key="1">
    <source>
        <dbReference type="ARBA" id="ARBA00006096"/>
    </source>
</evidence>